<dbReference type="AlphaFoldDB" id="A0A8J9V0T3"/>
<keyword evidence="4 8" id="KW-0812">Transmembrane</keyword>
<dbReference type="InterPro" id="IPR012419">
    <property type="entry name" value="Cas1_AcylTrans_dom"/>
</dbReference>
<feature type="transmembrane region" description="Helical" evidence="8">
    <location>
        <begin position="449"/>
        <end position="469"/>
    </location>
</feature>
<keyword evidence="3" id="KW-0808">Transferase</keyword>
<feature type="transmembrane region" description="Helical" evidence="8">
    <location>
        <begin position="481"/>
        <end position="498"/>
    </location>
</feature>
<dbReference type="GO" id="GO:0016020">
    <property type="term" value="C:membrane"/>
    <property type="evidence" value="ECO:0007669"/>
    <property type="project" value="UniProtKB-SubCell"/>
</dbReference>
<feature type="transmembrane region" description="Helical" evidence="8">
    <location>
        <begin position="721"/>
        <end position="745"/>
    </location>
</feature>
<dbReference type="GO" id="GO:0005794">
    <property type="term" value="C:Golgi apparatus"/>
    <property type="evidence" value="ECO:0007669"/>
    <property type="project" value="UniProtKB-ARBA"/>
</dbReference>
<evidence type="ECO:0000313" key="10">
    <source>
        <dbReference type="EMBL" id="CAH0730056.1"/>
    </source>
</evidence>
<dbReference type="Pfam" id="PF07779">
    <property type="entry name" value="Cas1_AcylT"/>
    <property type="match status" value="1"/>
</dbReference>
<protein>
    <recommendedName>
        <fullName evidence="9">Cas1p 10 TM acyl transferase domain-containing protein</fullName>
    </recommendedName>
</protein>
<feature type="transmembrane region" description="Helical" evidence="8">
    <location>
        <begin position="638"/>
        <end position="656"/>
    </location>
</feature>
<feature type="transmembrane region" description="Helical" evidence="8">
    <location>
        <begin position="21"/>
        <end position="39"/>
    </location>
</feature>
<dbReference type="PANTHER" id="PTHR13533:SF1">
    <property type="entry name" value="N-ACETYLNEURAMINATE 9-O-ACETYLTRANSFERASE"/>
    <property type="match status" value="1"/>
</dbReference>
<sequence>MGSYSKKSSAEWFIDQLNVDNAKLLAFVLVIGFIGYHGILHLRYGPDSCTWLLSSGRYKGDHEWQPYGCMLHKYSKTDARRCLRYLAFWDKYNSFAFIGDSRVEQLYEYFIGVLKTRLDMDSSYSTIDHRMPNYTYVDNKLKLSVTFIWSDDVSRTMVDQFRTWQYSDRPPSVIVASTGLQLIKNRNTTQQVLEEYKRNLTQLVQPIDALSARGTQVLWKILESVDTSKMKNDVKISNSDIDAYNRAAVEILQHSDTKLWNSPRPTDGAASGPALRHSAQILLNMFCNDHMNFNDGTCCATPEPCTQIQVVTFALFLLCAVLAGIRYIWRWSQNIKQRMEGYALVNQKIIEPPSAINAIAKLGMIMAYFYLCDRTNFFMKENKYYSEWSFWLPVGYVFALGLFFTDESRSSSHSRVLHREQTNEWKGWMQLVILVYQVTGASKVLPIYMLVRALISAYLFLTGYGHFYYTWKTGDTGLVRYFRVIFRLNFLTIVLCLTMNRPYQFYSFIPLVSFWYTLMFAIFALPPHITQSSAHTIETKPYQYLYIALKVLGLLSIVTVLYMSEVFFQKIFVMRPWKALFVNADDDIHQWWLDWKQDRYSMAYGIIFATAYLLAQRYNFLDDNNHSNLFTPGLSLSATFLAFIGLGSYITFTFFCSNTFDCNEIHSYVAFLPIISYILLRNVSGALRTKHSSLFAWFGTITLELFASQSHIWLAADTHGVLVLIPGAPILNLILTSYIFIFTAHEIHKLTSIILPYAVPDDWKLVLRNFAIFLAILVPIGIHDGMF</sequence>
<keyword evidence="6 8" id="KW-0472">Membrane</keyword>
<evidence type="ECO:0000256" key="2">
    <source>
        <dbReference type="ARBA" id="ARBA00010666"/>
    </source>
</evidence>
<dbReference type="EMBL" id="OV170228">
    <property type="protein sequence ID" value="CAH0730056.1"/>
    <property type="molecule type" value="Genomic_DNA"/>
</dbReference>
<feature type="transmembrane region" description="Helical" evidence="8">
    <location>
        <begin position="545"/>
        <end position="568"/>
    </location>
</feature>
<proteinExistence type="inferred from homology"/>
<gene>
    <name evidence="10" type="ORF">BINO364_LOCUS15079</name>
</gene>
<feature type="transmembrane region" description="Helical" evidence="8">
    <location>
        <begin position="308"/>
        <end position="329"/>
    </location>
</feature>
<name>A0A8J9V0T3_9NEOP</name>
<evidence type="ECO:0000256" key="8">
    <source>
        <dbReference type="SAM" id="Phobius"/>
    </source>
</evidence>
<dbReference type="GO" id="GO:0016740">
    <property type="term" value="F:transferase activity"/>
    <property type="evidence" value="ECO:0007669"/>
    <property type="project" value="UniProtKB-KW"/>
</dbReference>
<reference evidence="10" key="1">
    <citation type="submission" date="2021-12" db="EMBL/GenBank/DDBJ databases">
        <authorList>
            <person name="Martin H S."/>
        </authorList>
    </citation>
    <scope>NUCLEOTIDE SEQUENCE</scope>
</reference>
<evidence type="ECO:0000256" key="7">
    <source>
        <dbReference type="ARBA" id="ARBA00023180"/>
    </source>
</evidence>
<dbReference type="Proteomes" id="UP000838878">
    <property type="component" value="Chromosome 8"/>
</dbReference>
<comment type="subcellular location">
    <subcellularLocation>
        <location evidence="1">Membrane</location>
        <topology evidence="1">Multi-pass membrane protein</topology>
    </subcellularLocation>
</comment>
<feature type="transmembrane region" description="Helical" evidence="8">
    <location>
        <begin position="388"/>
        <end position="405"/>
    </location>
</feature>
<evidence type="ECO:0000256" key="6">
    <source>
        <dbReference type="ARBA" id="ARBA00023136"/>
    </source>
</evidence>
<dbReference type="GO" id="GO:0005975">
    <property type="term" value="P:carbohydrate metabolic process"/>
    <property type="evidence" value="ECO:0007669"/>
    <property type="project" value="UniProtKB-ARBA"/>
</dbReference>
<evidence type="ECO:0000256" key="4">
    <source>
        <dbReference type="ARBA" id="ARBA00022692"/>
    </source>
</evidence>
<evidence type="ECO:0000259" key="9">
    <source>
        <dbReference type="Pfam" id="PF07779"/>
    </source>
</evidence>
<feature type="non-terminal residue" evidence="10">
    <location>
        <position position="787"/>
    </location>
</feature>
<feature type="transmembrane region" description="Helical" evidence="8">
    <location>
        <begin position="668"/>
        <end position="688"/>
    </location>
</feature>
<evidence type="ECO:0000313" key="11">
    <source>
        <dbReference type="Proteomes" id="UP000838878"/>
    </source>
</evidence>
<feature type="transmembrane region" description="Helical" evidence="8">
    <location>
        <begin position="505"/>
        <end position="525"/>
    </location>
</feature>
<keyword evidence="7" id="KW-0325">Glycoprotein</keyword>
<dbReference type="PANTHER" id="PTHR13533">
    <property type="entry name" value="N-ACETYLNEURAMINATE 9-O-ACETYLTRANSFERASE"/>
    <property type="match status" value="1"/>
</dbReference>
<evidence type="ECO:0000256" key="1">
    <source>
        <dbReference type="ARBA" id="ARBA00004141"/>
    </source>
</evidence>
<evidence type="ECO:0000256" key="5">
    <source>
        <dbReference type="ARBA" id="ARBA00022989"/>
    </source>
</evidence>
<dbReference type="OrthoDB" id="1932925at2759"/>
<evidence type="ECO:0000256" key="3">
    <source>
        <dbReference type="ARBA" id="ARBA00022679"/>
    </source>
</evidence>
<feature type="domain" description="Cas1p 10 TM acyl transferase" evidence="9">
    <location>
        <begin position="291"/>
        <end position="770"/>
    </location>
</feature>
<feature type="transmembrane region" description="Helical" evidence="8">
    <location>
        <begin position="765"/>
        <end position="782"/>
    </location>
</feature>
<feature type="transmembrane region" description="Helical" evidence="8">
    <location>
        <begin position="694"/>
        <end position="714"/>
    </location>
</feature>
<keyword evidence="5 8" id="KW-1133">Transmembrane helix</keyword>
<keyword evidence="11" id="KW-1185">Reference proteome</keyword>
<feature type="transmembrane region" description="Helical" evidence="8">
    <location>
        <begin position="600"/>
        <end position="618"/>
    </location>
</feature>
<comment type="similarity">
    <text evidence="2">Belongs to the PC-esterase family. CASD1 subfamily.</text>
</comment>
<organism evidence="10 11">
    <name type="scientific">Brenthis ino</name>
    <name type="common">lesser marbled fritillary</name>
    <dbReference type="NCBI Taxonomy" id="405034"/>
    <lineage>
        <taxon>Eukaryota</taxon>
        <taxon>Metazoa</taxon>
        <taxon>Ecdysozoa</taxon>
        <taxon>Arthropoda</taxon>
        <taxon>Hexapoda</taxon>
        <taxon>Insecta</taxon>
        <taxon>Pterygota</taxon>
        <taxon>Neoptera</taxon>
        <taxon>Endopterygota</taxon>
        <taxon>Lepidoptera</taxon>
        <taxon>Glossata</taxon>
        <taxon>Ditrysia</taxon>
        <taxon>Papilionoidea</taxon>
        <taxon>Nymphalidae</taxon>
        <taxon>Heliconiinae</taxon>
        <taxon>Argynnini</taxon>
        <taxon>Brenthis</taxon>
    </lineage>
</organism>
<accession>A0A8J9V0T3</accession>